<evidence type="ECO:0000313" key="3">
    <source>
        <dbReference type="Proteomes" id="UP000824469"/>
    </source>
</evidence>
<name>A0AA38CQJ9_TAXCH</name>
<accession>A0AA38CQJ9</accession>
<dbReference type="PROSITE" id="PS51375">
    <property type="entry name" value="PPR"/>
    <property type="match status" value="1"/>
</dbReference>
<dbReference type="NCBIfam" id="TIGR00756">
    <property type="entry name" value="PPR"/>
    <property type="match status" value="1"/>
</dbReference>
<protein>
    <recommendedName>
        <fullName evidence="4">Pentatricopeptide repeat-containing protein</fullName>
    </recommendedName>
</protein>
<comment type="caution">
    <text evidence="2">The sequence shown here is derived from an EMBL/GenBank/DDBJ whole genome shotgun (WGS) entry which is preliminary data.</text>
</comment>
<dbReference type="InterPro" id="IPR036865">
    <property type="entry name" value="CRAL-TRIO_dom_sf"/>
</dbReference>
<dbReference type="Proteomes" id="UP000824469">
    <property type="component" value="Unassembled WGS sequence"/>
</dbReference>
<evidence type="ECO:0000256" key="1">
    <source>
        <dbReference type="PROSITE-ProRule" id="PRU00708"/>
    </source>
</evidence>
<dbReference type="Gene3D" id="3.40.525.10">
    <property type="entry name" value="CRAL-TRIO lipid binding domain"/>
    <property type="match status" value="1"/>
</dbReference>
<dbReference type="Pfam" id="PF01535">
    <property type="entry name" value="PPR"/>
    <property type="match status" value="1"/>
</dbReference>
<reference evidence="2 3" key="1">
    <citation type="journal article" date="2021" name="Nat. Plants">
        <title>The Taxus genome provides insights into paclitaxel biosynthesis.</title>
        <authorList>
            <person name="Xiong X."/>
            <person name="Gou J."/>
            <person name="Liao Q."/>
            <person name="Li Y."/>
            <person name="Zhou Q."/>
            <person name="Bi G."/>
            <person name="Li C."/>
            <person name="Du R."/>
            <person name="Wang X."/>
            <person name="Sun T."/>
            <person name="Guo L."/>
            <person name="Liang H."/>
            <person name="Lu P."/>
            <person name="Wu Y."/>
            <person name="Zhang Z."/>
            <person name="Ro D.K."/>
            <person name="Shang Y."/>
            <person name="Huang S."/>
            <person name="Yan J."/>
        </authorList>
    </citation>
    <scope>NUCLEOTIDE SEQUENCE [LARGE SCALE GENOMIC DNA]</scope>
    <source>
        <strain evidence="2">Ta-2019</strain>
    </source>
</reference>
<feature type="repeat" description="PPR" evidence="1">
    <location>
        <begin position="24"/>
        <end position="58"/>
    </location>
</feature>
<proteinExistence type="predicted"/>
<dbReference type="InterPro" id="IPR002885">
    <property type="entry name" value="PPR_rpt"/>
</dbReference>
<feature type="non-terminal residue" evidence="2">
    <location>
        <position position="118"/>
    </location>
</feature>
<dbReference type="InterPro" id="IPR036273">
    <property type="entry name" value="CRAL/TRIO_N_dom_sf"/>
</dbReference>
<dbReference type="SUPFAM" id="SSF46938">
    <property type="entry name" value="CRAL/TRIO N-terminal domain"/>
    <property type="match status" value="1"/>
</dbReference>
<dbReference type="EMBL" id="JAHRHJ020000008">
    <property type="protein sequence ID" value="KAH9304067.1"/>
    <property type="molecule type" value="Genomic_DNA"/>
</dbReference>
<sequence>MRFTFPQAHILFAHELFDKMPQRNVGSWNTMIAVSAQYEFVENARELFDRMPQKRCSLKEFLKACGNSVKKAANQLRACLTWRDSIPIEHLIADEFFAELAEGIAFVVGRDEEARPVI</sequence>
<dbReference type="AlphaFoldDB" id="A0AA38CQJ9"/>
<evidence type="ECO:0000313" key="2">
    <source>
        <dbReference type="EMBL" id="KAH9304067.1"/>
    </source>
</evidence>
<dbReference type="PANTHER" id="PTHR47104:SF1">
    <property type="entry name" value="SEC14P-LIKE PHOSPHATIDYLINOSITOL TRANSFER FAMILY PROTEIN"/>
    <property type="match status" value="1"/>
</dbReference>
<evidence type="ECO:0008006" key="4">
    <source>
        <dbReference type="Google" id="ProtNLM"/>
    </source>
</evidence>
<dbReference type="PANTHER" id="PTHR47104">
    <property type="entry name" value="SEC14P-LIKE PHOSPHATIDYLINOSITOL TRANSFER FAMILY PROTEIN"/>
    <property type="match status" value="1"/>
</dbReference>
<gene>
    <name evidence="2" type="ORF">KI387_008471</name>
</gene>
<organism evidence="2 3">
    <name type="scientific">Taxus chinensis</name>
    <name type="common">Chinese yew</name>
    <name type="synonym">Taxus wallichiana var. chinensis</name>
    <dbReference type="NCBI Taxonomy" id="29808"/>
    <lineage>
        <taxon>Eukaryota</taxon>
        <taxon>Viridiplantae</taxon>
        <taxon>Streptophyta</taxon>
        <taxon>Embryophyta</taxon>
        <taxon>Tracheophyta</taxon>
        <taxon>Spermatophyta</taxon>
        <taxon>Pinopsida</taxon>
        <taxon>Pinidae</taxon>
        <taxon>Conifers II</taxon>
        <taxon>Cupressales</taxon>
        <taxon>Taxaceae</taxon>
        <taxon>Taxus</taxon>
    </lineage>
</organism>
<keyword evidence="3" id="KW-1185">Reference proteome</keyword>